<dbReference type="RefSeq" id="WP_285973242.1">
    <property type="nucleotide sequence ID" value="NZ_CP127294.1"/>
</dbReference>
<keyword evidence="1" id="KW-0805">Transcription regulation</keyword>
<evidence type="ECO:0000259" key="4">
    <source>
        <dbReference type="PROSITE" id="PS51077"/>
    </source>
</evidence>
<evidence type="ECO:0000256" key="1">
    <source>
        <dbReference type="ARBA" id="ARBA00023015"/>
    </source>
</evidence>
<feature type="domain" description="HTH iclR-type" evidence="4">
    <location>
        <begin position="8"/>
        <end position="68"/>
    </location>
</feature>
<evidence type="ECO:0000256" key="2">
    <source>
        <dbReference type="ARBA" id="ARBA00023125"/>
    </source>
</evidence>
<dbReference type="EMBL" id="CP127294">
    <property type="protein sequence ID" value="WIX82677.1"/>
    <property type="molecule type" value="Genomic_DNA"/>
</dbReference>
<dbReference type="InterPro" id="IPR036390">
    <property type="entry name" value="WH_DNA-bd_sf"/>
</dbReference>
<evidence type="ECO:0000313" key="7">
    <source>
        <dbReference type="Proteomes" id="UP001236014"/>
    </source>
</evidence>
<dbReference type="InterPro" id="IPR014757">
    <property type="entry name" value="Tscrpt_reg_IclR_C"/>
</dbReference>
<organism evidence="6 7">
    <name type="scientific">Amycolatopsis carbonis</name>
    <dbReference type="NCBI Taxonomy" id="715471"/>
    <lineage>
        <taxon>Bacteria</taxon>
        <taxon>Bacillati</taxon>
        <taxon>Actinomycetota</taxon>
        <taxon>Actinomycetes</taxon>
        <taxon>Pseudonocardiales</taxon>
        <taxon>Pseudonocardiaceae</taxon>
        <taxon>Amycolatopsis</taxon>
    </lineage>
</organism>
<dbReference type="AlphaFoldDB" id="A0A9Y2N170"/>
<dbReference type="InterPro" id="IPR029016">
    <property type="entry name" value="GAF-like_dom_sf"/>
</dbReference>
<dbReference type="Pfam" id="PF01614">
    <property type="entry name" value="IclR_C"/>
    <property type="match status" value="1"/>
</dbReference>
<proteinExistence type="predicted"/>
<name>A0A9Y2N170_9PSEU</name>
<evidence type="ECO:0000259" key="5">
    <source>
        <dbReference type="PROSITE" id="PS51078"/>
    </source>
</evidence>
<evidence type="ECO:0000313" key="6">
    <source>
        <dbReference type="EMBL" id="WIX82677.1"/>
    </source>
</evidence>
<dbReference type="PROSITE" id="PS51077">
    <property type="entry name" value="HTH_ICLR"/>
    <property type="match status" value="1"/>
</dbReference>
<dbReference type="KEGG" id="acab:QRX50_18810"/>
<evidence type="ECO:0000256" key="3">
    <source>
        <dbReference type="ARBA" id="ARBA00023163"/>
    </source>
</evidence>
<dbReference type="GO" id="GO:0003677">
    <property type="term" value="F:DNA binding"/>
    <property type="evidence" value="ECO:0007669"/>
    <property type="project" value="UniProtKB-KW"/>
</dbReference>
<dbReference type="Proteomes" id="UP001236014">
    <property type="component" value="Chromosome"/>
</dbReference>
<reference evidence="6 7" key="1">
    <citation type="submission" date="2023-06" db="EMBL/GenBank/DDBJ databases">
        <authorList>
            <person name="Oyuntsetseg B."/>
            <person name="Kim S.B."/>
        </authorList>
    </citation>
    <scope>NUCLEOTIDE SEQUENCE [LARGE SCALE GENOMIC DNA]</scope>
    <source>
        <strain evidence="6 7">2-15</strain>
    </source>
</reference>
<dbReference type="Gene3D" id="3.30.450.40">
    <property type="match status" value="1"/>
</dbReference>
<feature type="domain" description="IclR-ED" evidence="5">
    <location>
        <begin position="69"/>
        <end position="249"/>
    </location>
</feature>
<dbReference type="SUPFAM" id="SSF46785">
    <property type="entry name" value="Winged helix' DNA-binding domain"/>
    <property type="match status" value="1"/>
</dbReference>
<sequence>MDETRGGVASVVKACKVLRAFSPTVGVLSVRQVSARADIPRSTAHELCRTLVAEGMLEDSGNGYQLGPLLLELAGQIIERTGLVRATEGILDRLVRAPEQEAHLGQLTQGWVVYLDGNASTCKVPMHNRVGQRAPAHLTGCGKAALSWLPFDKVVAHVEKCCAESSTPPPDLDELEAELVRARHDGFLVSKSFQKDRMSVAAAIFDASGHAVGGVSLAGPATMFTTAVVASVRASVTNAAGLISARLINEPARWASTPR</sequence>
<dbReference type="InterPro" id="IPR036388">
    <property type="entry name" value="WH-like_DNA-bd_sf"/>
</dbReference>
<dbReference type="Gene3D" id="1.10.10.10">
    <property type="entry name" value="Winged helix-like DNA-binding domain superfamily/Winged helix DNA-binding domain"/>
    <property type="match status" value="1"/>
</dbReference>
<dbReference type="GO" id="GO:0003700">
    <property type="term" value="F:DNA-binding transcription factor activity"/>
    <property type="evidence" value="ECO:0007669"/>
    <property type="project" value="TreeGrafter"/>
</dbReference>
<dbReference type="GO" id="GO:0045892">
    <property type="term" value="P:negative regulation of DNA-templated transcription"/>
    <property type="evidence" value="ECO:0007669"/>
    <property type="project" value="TreeGrafter"/>
</dbReference>
<keyword evidence="3" id="KW-0804">Transcription</keyword>
<keyword evidence="7" id="KW-1185">Reference proteome</keyword>
<dbReference type="InterPro" id="IPR050707">
    <property type="entry name" value="HTH_MetabolicPath_Reg"/>
</dbReference>
<dbReference type="Pfam" id="PF09339">
    <property type="entry name" value="HTH_IclR"/>
    <property type="match status" value="1"/>
</dbReference>
<keyword evidence="2" id="KW-0238">DNA-binding</keyword>
<dbReference type="InterPro" id="IPR005471">
    <property type="entry name" value="Tscrpt_reg_IclR_N"/>
</dbReference>
<dbReference type="PANTHER" id="PTHR30136">
    <property type="entry name" value="HELIX-TURN-HELIX TRANSCRIPTIONAL REGULATOR, ICLR FAMILY"/>
    <property type="match status" value="1"/>
</dbReference>
<dbReference type="PROSITE" id="PS51078">
    <property type="entry name" value="ICLR_ED"/>
    <property type="match status" value="1"/>
</dbReference>
<gene>
    <name evidence="6" type="ORF">QRX50_18810</name>
</gene>
<dbReference type="PANTHER" id="PTHR30136:SF35">
    <property type="entry name" value="HTH-TYPE TRANSCRIPTIONAL REGULATOR RV1719"/>
    <property type="match status" value="1"/>
</dbReference>
<protein>
    <submittedName>
        <fullName evidence="6">IclR family transcriptional regulator</fullName>
    </submittedName>
</protein>
<dbReference type="SUPFAM" id="SSF55781">
    <property type="entry name" value="GAF domain-like"/>
    <property type="match status" value="1"/>
</dbReference>
<dbReference type="SMART" id="SM00346">
    <property type="entry name" value="HTH_ICLR"/>
    <property type="match status" value="1"/>
</dbReference>
<accession>A0A9Y2N170</accession>